<comment type="cofactor">
    <cofactor evidence="10">
        <name>Mn(2+)</name>
        <dbReference type="ChEBI" id="CHEBI:29035"/>
    </cofactor>
    <cofactor evidence="10">
        <name>Mg(2+)</name>
        <dbReference type="ChEBI" id="CHEBI:18420"/>
    </cofactor>
    <text evidence="10">Manganese or magnesium. Binds 1 divalent metal ion per monomer in the absence of substrate. May bind a second metal ion after substrate binding.</text>
</comment>
<feature type="domain" description="RNase H type-2" evidence="12">
    <location>
        <begin position="11"/>
        <end position="239"/>
    </location>
</feature>
<comment type="subcellular location">
    <subcellularLocation>
        <location evidence="3">Cytoplasm</location>
    </subcellularLocation>
</comment>
<keyword evidence="9 10" id="KW-0378">Hydrolase</keyword>
<evidence type="ECO:0000256" key="9">
    <source>
        <dbReference type="ARBA" id="ARBA00022801"/>
    </source>
</evidence>
<keyword evidence="6 10" id="KW-0540">Nuclease</keyword>
<dbReference type="InterPro" id="IPR012337">
    <property type="entry name" value="RNaseH-like_sf"/>
</dbReference>
<feature type="binding site" evidence="10">
    <location>
        <position position="17"/>
    </location>
    <ligand>
        <name>a divalent metal cation</name>
        <dbReference type="ChEBI" id="CHEBI:60240"/>
    </ligand>
</feature>
<organism evidence="13 14">
    <name type="scientific">Mesomycoplasma hyorhinis SK76</name>
    <dbReference type="NCBI Taxonomy" id="1118964"/>
    <lineage>
        <taxon>Bacteria</taxon>
        <taxon>Bacillati</taxon>
        <taxon>Mycoplasmatota</taxon>
        <taxon>Mycoplasmoidales</taxon>
        <taxon>Metamycoplasmataceae</taxon>
        <taxon>Mesomycoplasma</taxon>
    </lineage>
</organism>
<feature type="binding site" evidence="10">
    <location>
        <position position="18"/>
    </location>
    <ligand>
        <name>a divalent metal cation</name>
        <dbReference type="ChEBI" id="CHEBI:60240"/>
    </ligand>
</feature>
<evidence type="ECO:0000256" key="11">
    <source>
        <dbReference type="RuleBase" id="RU003515"/>
    </source>
</evidence>
<dbReference type="GO" id="GO:0032299">
    <property type="term" value="C:ribonuclease H2 complex"/>
    <property type="evidence" value="ECO:0007669"/>
    <property type="project" value="TreeGrafter"/>
</dbReference>
<gene>
    <name evidence="13" type="ORF">MOS_503</name>
</gene>
<evidence type="ECO:0000313" key="13">
    <source>
        <dbReference type="EMBL" id="AFX74418.1"/>
    </source>
</evidence>
<dbReference type="PROSITE" id="PS51975">
    <property type="entry name" value="RNASE_H_2"/>
    <property type="match status" value="1"/>
</dbReference>
<evidence type="ECO:0000256" key="6">
    <source>
        <dbReference type="ARBA" id="ARBA00022722"/>
    </source>
</evidence>
<feature type="binding site" evidence="10">
    <location>
        <position position="123"/>
    </location>
    <ligand>
        <name>a divalent metal cation</name>
        <dbReference type="ChEBI" id="CHEBI:60240"/>
    </ligand>
</feature>
<dbReference type="EMBL" id="CP003914">
    <property type="protein sequence ID" value="AFX74418.1"/>
    <property type="molecule type" value="Genomic_DNA"/>
</dbReference>
<dbReference type="Proteomes" id="UP000009399">
    <property type="component" value="Chromosome"/>
</dbReference>
<evidence type="ECO:0000256" key="2">
    <source>
        <dbReference type="ARBA" id="ARBA00004065"/>
    </source>
</evidence>
<dbReference type="AlphaFoldDB" id="A0AAI8FE38"/>
<evidence type="ECO:0000256" key="4">
    <source>
        <dbReference type="ARBA" id="ARBA00008378"/>
    </source>
</evidence>
<dbReference type="InterPro" id="IPR024567">
    <property type="entry name" value="RNase_HII/HIII_dom"/>
</dbReference>
<dbReference type="GO" id="GO:0046872">
    <property type="term" value="F:metal ion binding"/>
    <property type="evidence" value="ECO:0007669"/>
    <property type="project" value="UniProtKB-KW"/>
</dbReference>
<evidence type="ECO:0000259" key="12">
    <source>
        <dbReference type="PROSITE" id="PS51975"/>
    </source>
</evidence>
<dbReference type="PANTHER" id="PTHR10954">
    <property type="entry name" value="RIBONUCLEASE H2 SUBUNIT A"/>
    <property type="match status" value="1"/>
</dbReference>
<dbReference type="PANTHER" id="PTHR10954:SF23">
    <property type="entry name" value="RIBONUCLEASE"/>
    <property type="match status" value="1"/>
</dbReference>
<dbReference type="GO" id="GO:0004523">
    <property type="term" value="F:RNA-DNA hybrid ribonuclease activity"/>
    <property type="evidence" value="ECO:0007669"/>
    <property type="project" value="UniProtKB-UniRule"/>
</dbReference>
<evidence type="ECO:0000256" key="1">
    <source>
        <dbReference type="ARBA" id="ARBA00000077"/>
    </source>
</evidence>
<keyword evidence="5" id="KW-0963">Cytoplasm</keyword>
<evidence type="ECO:0000256" key="8">
    <source>
        <dbReference type="ARBA" id="ARBA00022759"/>
    </source>
</evidence>
<evidence type="ECO:0000256" key="5">
    <source>
        <dbReference type="ARBA" id="ARBA00022490"/>
    </source>
</evidence>
<dbReference type="InterPro" id="IPR001352">
    <property type="entry name" value="RNase_HII/HIII"/>
</dbReference>
<sequence length="240" mass="27882">MDILNSIKPNSYVVGCDEVGVGEYFTNLTVCCALFKESDLESQLLEQTKDSKALTALKLENLYNQLIEKIKFQVIVLEMEKYNYLIEQGFNSHVIKTILYLKILKQLKKEHFSTTPPQAIIIDGFVSLETFESYLLQIYQKLNIKHWNLKKYPLTLIKKADEKLKQASAASIIAKYSLTMTMQKREKKWKTIFPKGSSGIENIVNYSLAEIKKHSLDFLRKNAKYHFKTTQTIIQRIKNK</sequence>
<dbReference type="Pfam" id="PF01351">
    <property type="entry name" value="RNase_HII"/>
    <property type="match status" value="1"/>
</dbReference>
<comment type="similarity">
    <text evidence="4">Belongs to the RNase HII family. RnhC subfamily.</text>
</comment>
<dbReference type="GO" id="GO:0005737">
    <property type="term" value="C:cytoplasm"/>
    <property type="evidence" value="ECO:0007669"/>
    <property type="project" value="UniProtKB-SubCell"/>
</dbReference>
<dbReference type="EC" id="3.1.26.4" evidence="11"/>
<comment type="catalytic activity">
    <reaction evidence="1 10 11">
        <text>Endonucleolytic cleavage to 5'-phosphomonoester.</text>
        <dbReference type="EC" id="3.1.26.4"/>
    </reaction>
</comment>
<evidence type="ECO:0000313" key="14">
    <source>
        <dbReference type="Proteomes" id="UP000009399"/>
    </source>
</evidence>
<protein>
    <recommendedName>
        <fullName evidence="11">Ribonuclease</fullName>
        <ecNumber evidence="11">3.1.26.4</ecNumber>
    </recommendedName>
</protein>
<name>A0AAI8FE38_MESHY</name>
<dbReference type="KEGG" id="mhs:MOS_503"/>
<keyword evidence="7 10" id="KW-0479">Metal-binding</keyword>
<dbReference type="SUPFAM" id="SSF53098">
    <property type="entry name" value="Ribonuclease H-like"/>
    <property type="match status" value="1"/>
</dbReference>
<evidence type="ECO:0000256" key="7">
    <source>
        <dbReference type="ARBA" id="ARBA00022723"/>
    </source>
</evidence>
<dbReference type="GeneID" id="93248605"/>
<dbReference type="CDD" id="cd06590">
    <property type="entry name" value="RNase_HII_bacteria_HIII_like"/>
    <property type="match status" value="1"/>
</dbReference>
<accession>A0AAI8FE38</accession>
<proteinExistence type="inferred from homology"/>
<dbReference type="InterPro" id="IPR036397">
    <property type="entry name" value="RNaseH_sf"/>
</dbReference>
<dbReference type="GO" id="GO:0043137">
    <property type="term" value="P:DNA replication, removal of RNA primer"/>
    <property type="evidence" value="ECO:0007669"/>
    <property type="project" value="TreeGrafter"/>
</dbReference>
<keyword evidence="8 10" id="KW-0255">Endonuclease</keyword>
<dbReference type="GO" id="GO:0006298">
    <property type="term" value="P:mismatch repair"/>
    <property type="evidence" value="ECO:0007669"/>
    <property type="project" value="TreeGrafter"/>
</dbReference>
<evidence type="ECO:0000256" key="10">
    <source>
        <dbReference type="PROSITE-ProRule" id="PRU01319"/>
    </source>
</evidence>
<dbReference type="RefSeq" id="WP_014335612.1">
    <property type="nucleotide sequence ID" value="NC_019552.1"/>
</dbReference>
<dbReference type="Gene3D" id="3.30.420.10">
    <property type="entry name" value="Ribonuclease H-like superfamily/Ribonuclease H"/>
    <property type="match status" value="1"/>
</dbReference>
<comment type="function">
    <text evidence="2 11">Endonuclease that specifically degrades the RNA of RNA-DNA hybrids.</text>
</comment>
<dbReference type="GO" id="GO:0003723">
    <property type="term" value="F:RNA binding"/>
    <property type="evidence" value="ECO:0007669"/>
    <property type="project" value="UniProtKB-UniRule"/>
</dbReference>
<reference evidence="13 14" key="1">
    <citation type="journal article" date="2013" name="Genome Announc.">
        <title>Complete Genome Sequence of Mycoplasma hyorhinis Strain SK76.</title>
        <authorList>
            <person name="Goodison S."/>
            <person name="Urquidi V."/>
            <person name="Kumar D."/>
            <person name="Reyes L."/>
            <person name="Rosser C.J."/>
        </authorList>
    </citation>
    <scope>NUCLEOTIDE SEQUENCE [LARGE SCALE GENOMIC DNA]</scope>
    <source>
        <strain evidence="13 14">SK76</strain>
    </source>
</reference>
<evidence type="ECO:0000256" key="3">
    <source>
        <dbReference type="ARBA" id="ARBA00004496"/>
    </source>
</evidence>